<dbReference type="EMBL" id="VXIS01000209">
    <property type="protein sequence ID" value="KAA8896566.1"/>
    <property type="molecule type" value="Genomic_DNA"/>
</dbReference>
<organism evidence="1 2">
    <name type="scientific">Sphaerosporella brunnea</name>
    <dbReference type="NCBI Taxonomy" id="1250544"/>
    <lineage>
        <taxon>Eukaryota</taxon>
        <taxon>Fungi</taxon>
        <taxon>Dikarya</taxon>
        <taxon>Ascomycota</taxon>
        <taxon>Pezizomycotina</taxon>
        <taxon>Pezizomycetes</taxon>
        <taxon>Pezizales</taxon>
        <taxon>Pyronemataceae</taxon>
        <taxon>Sphaerosporella</taxon>
    </lineage>
</organism>
<keyword evidence="2" id="KW-1185">Reference proteome</keyword>
<sequence length="122" mass="13897">MPLPKTSDLLDCIDITDEDAHGYPSPREASISSWTKRTLNIAAHDISMLEFALAGGFVNYHLERDLIDRWESLTRTVKEQIEVQWDAIYDIFDDPIQETICDRVCGACPYIFGRFLLIGSQS</sequence>
<evidence type="ECO:0000313" key="1">
    <source>
        <dbReference type="EMBL" id="KAA8896566.1"/>
    </source>
</evidence>
<gene>
    <name evidence="1" type="ORF">FN846DRAFT_893251</name>
</gene>
<evidence type="ECO:0000313" key="2">
    <source>
        <dbReference type="Proteomes" id="UP000326924"/>
    </source>
</evidence>
<name>A0A5J5ENX4_9PEZI</name>
<accession>A0A5J5ENX4</accession>
<comment type="caution">
    <text evidence="1">The sequence shown here is derived from an EMBL/GenBank/DDBJ whole genome shotgun (WGS) entry which is preliminary data.</text>
</comment>
<protein>
    <submittedName>
        <fullName evidence="1">Uncharacterized protein</fullName>
    </submittedName>
</protein>
<reference evidence="1 2" key="1">
    <citation type="submission" date="2019-09" db="EMBL/GenBank/DDBJ databases">
        <title>Draft genome of the ectomycorrhizal ascomycete Sphaerosporella brunnea.</title>
        <authorList>
            <consortium name="DOE Joint Genome Institute"/>
            <person name="Benucci G.M."/>
            <person name="Marozzi G."/>
            <person name="Antonielli L."/>
            <person name="Sanchez S."/>
            <person name="Marco P."/>
            <person name="Wang X."/>
            <person name="Falini L.B."/>
            <person name="Barry K."/>
            <person name="Haridas S."/>
            <person name="Lipzen A."/>
            <person name="Labutti K."/>
            <person name="Grigoriev I.V."/>
            <person name="Murat C."/>
            <person name="Martin F."/>
            <person name="Albertini E."/>
            <person name="Donnini D."/>
            <person name="Bonito G."/>
        </authorList>
    </citation>
    <scope>NUCLEOTIDE SEQUENCE [LARGE SCALE GENOMIC DNA]</scope>
    <source>
        <strain evidence="1 2">Sb_GMNB300</strain>
    </source>
</reference>
<proteinExistence type="predicted"/>
<dbReference type="InParanoid" id="A0A5J5ENX4"/>
<dbReference type="Proteomes" id="UP000326924">
    <property type="component" value="Unassembled WGS sequence"/>
</dbReference>
<dbReference type="AlphaFoldDB" id="A0A5J5ENX4"/>